<evidence type="ECO:0000313" key="2">
    <source>
        <dbReference type="EMBL" id="SDE37790.1"/>
    </source>
</evidence>
<dbReference type="STRING" id="639004.SAMN04488239_11820"/>
<dbReference type="AlphaFoldDB" id="A0A1G7CGE5"/>
<evidence type="ECO:0000256" key="1">
    <source>
        <dbReference type="SAM" id="SignalP"/>
    </source>
</evidence>
<accession>A0A1G7CGE5</accession>
<dbReference type="RefSeq" id="WP_093036141.1">
    <property type="nucleotide sequence ID" value="NZ_FMZV01000018.1"/>
</dbReference>
<keyword evidence="3" id="KW-1185">Reference proteome</keyword>
<protein>
    <submittedName>
        <fullName evidence="2">Uncharacterized protein</fullName>
    </submittedName>
</protein>
<sequence>MTKVRLSALALLGTTTGLVGLQTQTAHADIIHADDVIIQFSLCVGNDCVNGENFGFDTVRLKENNLRIHFQDTSGSSSFPSNDWRIVINDSSNGGDNYFAVEDSNTSRQVFRVDAGAPANSLRVDSAGDVGIGESNPIVELHIQDGDSPTVRLEQDGSSGFTPQTFDIVSNEANFFIRDVTNGSQLPFRIKPGADTDALFIAADNDIGIGTDSPAAPMHIRRSTGGFLSMIELENNGPVALIMDNNDASTPVEWRIGQIPGSTDLVFVTPDAVGDEFKLSTGGNLTITGNFISGSTTLNVPDYVFSEDYELRPLNDVRAFIKANSHLPEVPSASQIAAEGLDMNKMQMVLLKKVEELTLYTLAQEDRILALSEEVQRLSR</sequence>
<feature type="signal peptide" evidence="1">
    <location>
        <begin position="1"/>
        <end position="28"/>
    </location>
</feature>
<reference evidence="3" key="1">
    <citation type="submission" date="2016-10" db="EMBL/GenBank/DDBJ databases">
        <authorList>
            <person name="Varghese N."/>
            <person name="Submissions S."/>
        </authorList>
    </citation>
    <scope>NUCLEOTIDE SEQUENCE [LARGE SCALE GENOMIC DNA]</scope>
    <source>
        <strain evidence="3">CGMCC 1.9108</strain>
    </source>
</reference>
<proteinExistence type="predicted"/>
<feature type="chain" id="PRO_5011620471" evidence="1">
    <location>
        <begin position="29"/>
        <end position="380"/>
    </location>
</feature>
<dbReference type="Proteomes" id="UP000199628">
    <property type="component" value="Unassembled WGS sequence"/>
</dbReference>
<organism evidence="2 3">
    <name type="scientific">Ruegeria marina</name>
    <dbReference type="NCBI Taxonomy" id="639004"/>
    <lineage>
        <taxon>Bacteria</taxon>
        <taxon>Pseudomonadati</taxon>
        <taxon>Pseudomonadota</taxon>
        <taxon>Alphaproteobacteria</taxon>
        <taxon>Rhodobacterales</taxon>
        <taxon>Roseobacteraceae</taxon>
        <taxon>Ruegeria</taxon>
    </lineage>
</organism>
<evidence type="ECO:0000313" key="3">
    <source>
        <dbReference type="Proteomes" id="UP000199628"/>
    </source>
</evidence>
<gene>
    <name evidence="2" type="ORF">SAMN04488239_11820</name>
</gene>
<name>A0A1G7CGE5_9RHOB</name>
<keyword evidence="1" id="KW-0732">Signal</keyword>
<dbReference type="OrthoDB" id="4463518at2"/>
<dbReference type="EMBL" id="FMZV01000018">
    <property type="protein sequence ID" value="SDE37790.1"/>
    <property type="molecule type" value="Genomic_DNA"/>
</dbReference>